<keyword evidence="1" id="KW-1133">Transmembrane helix</keyword>
<dbReference type="EMBL" id="BBMM01000003">
    <property type="protein sequence ID" value="GAK99904.1"/>
    <property type="molecule type" value="Genomic_DNA"/>
</dbReference>
<accession>A0A090Q9Z3</accession>
<gene>
    <name evidence="2" type="ORF">JCM19314_1089</name>
</gene>
<sequence length="129" mass="14801">MNELEQLGKRRTILISISILLVSLHTIYFYQSALPEINTSKLIQQSIRFILTVILLIFVFQAKRWARIIAIVLFSLALLAATIGLVALSGTFVNKIPMLVMIFIYAIAIYHLGFSESYKAYFQYKNPRK</sequence>
<evidence type="ECO:0000313" key="2">
    <source>
        <dbReference type="EMBL" id="GAK99904.1"/>
    </source>
</evidence>
<dbReference type="AlphaFoldDB" id="A0A090Q9Z3"/>
<evidence type="ECO:0000256" key="1">
    <source>
        <dbReference type="SAM" id="Phobius"/>
    </source>
</evidence>
<keyword evidence="1" id="KW-0472">Membrane</keyword>
<keyword evidence="1" id="KW-0812">Transmembrane</keyword>
<organism evidence="2 3">
    <name type="scientific">Nonlabens ulvanivorans</name>
    <name type="common">Persicivirga ulvanivorans</name>
    <dbReference type="NCBI Taxonomy" id="906888"/>
    <lineage>
        <taxon>Bacteria</taxon>
        <taxon>Pseudomonadati</taxon>
        <taxon>Bacteroidota</taxon>
        <taxon>Flavobacteriia</taxon>
        <taxon>Flavobacteriales</taxon>
        <taxon>Flavobacteriaceae</taxon>
        <taxon>Nonlabens</taxon>
    </lineage>
</organism>
<comment type="caution">
    <text evidence="2">The sequence shown here is derived from an EMBL/GenBank/DDBJ whole genome shotgun (WGS) entry which is preliminary data.</text>
</comment>
<evidence type="ECO:0000313" key="3">
    <source>
        <dbReference type="Proteomes" id="UP000029226"/>
    </source>
</evidence>
<protein>
    <submittedName>
        <fullName evidence="2">Uncharacterized protein</fullName>
    </submittedName>
</protein>
<feature type="transmembrane region" description="Helical" evidence="1">
    <location>
        <begin position="42"/>
        <end position="61"/>
    </location>
</feature>
<name>A0A090Q9Z3_NONUL</name>
<feature type="transmembrane region" description="Helical" evidence="1">
    <location>
        <begin position="68"/>
        <end position="90"/>
    </location>
</feature>
<feature type="transmembrane region" description="Helical" evidence="1">
    <location>
        <begin position="12"/>
        <end position="30"/>
    </location>
</feature>
<reference evidence="2 3" key="1">
    <citation type="journal article" date="2014" name="Genome Announc.">
        <title>Draft Genome Sequences of Marine Flavobacterium Nonlabens Strains NR17, NR24, NR27, NR32, NR33, and Ara13.</title>
        <authorList>
            <person name="Nakanishi M."/>
            <person name="Meirelles P."/>
            <person name="Suzuki R."/>
            <person name="Takatani N."/>
            <person name="Mino S."/>
            <person name="Suda W."/>
            <person name="Oshima K."/>
            <person name="Hattori M."/>
            <person name="Ohkuma M."/>
            <person name="Hosokawa M."/>
            <person name="Miyashita K."/>
            <person name="Thompson F.L."/>
            <person name="Niwa A."/>
            <person name="Sawabe T."/>
            <person name="Sawabe T."/>
        </authorList>
    </citation>
    <scope>NUCLEOTIDE SEQUENCE [LARGE SCALE GENOMIC DNA]</scope>
    <source>
        <strain evidence="3">JCM19314</strain>
    </source>
</reference>
<dbReference type="Proteomes" id="UP000029226">
    <property type="component" value="Unassembled WGS sequence"/>
</dbReference>
<proteinExistence type="predicted"/>
<feature type="transmembrane region" description="Helical" evidence="1">
    <location>
        <begin position="96"/>
        <end position="114"/>
    </location>
</feature>